<keyword evidence="4 6" id="KW-0862">Zinc</keyword>
<feature type="domain" description="C2H2-type" evidence="8">
    <location>
        <begin position="1241"/>
        <end position="1269"/>
    </location>
</feature>
<evidence type="ECO:0000256" key="2">
    <source>
        <dbReference type="ARBA" id="ARBA00022737"/>
    </source>
</evidence>
<feature type="compositionally biased region" description="Basic residues" evidence="7">
    <location>
        <begin position="167"/>
        <end position="182"/>
    </location>
</feature>
<dbReference type="EnsemblMetazoa" id="GMOY009981-RA">
    <property type="protein sequence ID" value="GMOY009981-PA"/>
    <property type="gene ID" value="GMOY009981"/>
</dbReference>
<feature type="compositionally biased region" description="Low complexity" evidence="7">
    <location>
        <begin position="46"/>
        <end position="68"/>
    </location>
</feature>
<feature type="domain" description="G-patch" evidence="9">
    <location>
        <begin position="755"/>
        <end position="801"/>
    </location>
</feature>
<organism evidence="11 12">
    <name type="scientific">Glossina morsitans morsitans</name>
    <name type="common">Savannah tsetse fly</name>
    <dbReference type="NCBI Taxonomy" id="37546"/>
    <lineage>
        <taxon>Eukaryota</taxon>
        <taxon>Metazoa</taxon>
        <taxon>Ecdysozoa</taxon>
        <taxon>Arthropoda</taxon>
        <taxon>Hexapoda</taxon>
        <taxon>Insecta</taxon>
        <taxon>Pterygota</taxon>
        <taxon>Neoptera</taxon>
        <taxon>Endopterygota</taxon>
        <taxon>Diptera</taxon>
        <taxon>Brachycera</taxon>
        <taxon>Muscomorpha</taxon>
        <taxon>Hippoboscoidea</taxon>
        <taxon>Glossinidae</taxon>
        <taxon>Glossina</taxon>
    </lineage>
</organism>
<feature type="domain" description="C2H2-type" evidence="8">
    <location>
        <begin position="1354"/>
        <end position="1381"/>
    </location>
</feature>
<dbReference type="GO" id="GO:0005634">
    <property type="term" value="C:nucleus"/>
    <property type="evidence" value="ECO:0007669"/>
    <property type="project" value="InterPro"/>
</dbReference>
<dbReference type="Pfam" id="PF01585">
    <property type="entry name" value="G-patch"/>
    <property type="match status" value="1"/>
</dbReference>
<feature type="domain" description="C2H2-type" evidence="8">
    <location>
        <begin position="1156"/>
        <end position="1180"/>
    </location>
</feature>
<feature type="compositionally biased region" description="Basic and acidic residues" evidence="7">
    <location>
        <begin position="90"/>
        <end position="104"/>
    </location>
</feature>
<dbReference type="InterPro" id="IPR036236">
    <property type="entry name" value="Znf_C2H2_sf"/>
</dbReference>
<dbReference type="GO" id="GO:0003723">
    <property type="term" value="F:RNA binding"/>
    <property type="evidence" value="ECO:0007669"/>
    <property type="project" value="InterPro"/>
</dbReference>
<feature type="compositionally biased region" description="Basic and acidic residues" evidence="7">
    <location>
        <begin position="363"/>
        <end position="389"/>
    </location>
</feature>
<dbReference type="InterPro" id="IPR000467">
    <property type="entry name" value="G_patch_dom"/>
</dbReference>
<evidence type="ECO:0000256" key="1">
    <source>
        <dbReference type="ARBA" id="ARBA00022723"/>
    </source>
</evidence>
<dbReference type="FunFam" id="3.30.160.60:FF:000100">
    <property type="entry name" value="Zinc finger 45-like"/>
    <property type="match status" value="1"/>
</dbReference>
<dbReference type="SUPFAM" id="SSF57667">
    <property type="entry name" value="beta-beta-alpha zinc fingers"/>
    <property type="match status" value="6"/>
</dbReference>
<evidence type="ECO:0000259" key="9">
    <source>
        <dbReference type="PROSITE" id="PS50174"/>
    </source>
</evidence>
<keyword evidence="12" id="KW-1185">Reference proteome</keyword>
<dbReference type="SUPFAM" id="SSF57716">
    <property type="entry name" value="Glucocorticoid receptor-like (DNA-binding domain)"/>
    <property type="match status" value="1"/>
</dbReference>
<evidence type="ECO:0000256" key="7">
    <source>
        <dbReference type="SAM" id="MobiDB-lite"/>
    </source>
</evidence>
<feature type="binding site" evidence="6">
    <location>
        <position position="895"/>
    </location>
    <ligand>
        <name>Zn(2+)</name>
        <dbReference type="ChEBI" id="CHEBI:29105"/>
    </ligand>
</feature>
<evidence type="ECO:0000256" key="3">
    <source>
        <dbReference type="ARBA" id="ARBA00022771"/>
    </source>
</evidence>
<dbReference type="STRING" id="37546.A0A1B0G9J4"/>
<feature type="domain" description="C2H2-type" evidence="8">
    <location>
        <begin position="1411"/>
        <end position="1438"/>
    </location>
</feature>
<proteinExistence type="predicted"/>
<feature type="domain" description="C2H2-type" evidence="8">
    <location>
        <begin position="1212"/>
        <end position="1239"/>
    </location>
</feature>
<keyword evidence="2" id="KW-0677">Repeat</keyword>
<accession>A0A1B0G9J4</accession>
<dbReference type="PANTHER" id="PTHR46528:SF1">
    <property type="entry name" value="PROTEIN SON"/>
    <property type="match status" value="1"/>
</dbReference>
<keyword evidence="1 6" id="KW-0479">Metal-binding</keyword>
<feature type="compositionally biased region" description="Basic and acidic residues" evidence="7">
    <location>
        <begin position="241"/>
        <end position="250"/>
    </location>
</feature>
<feature type="compositionally biased region" description="Basic and acidic residues" evidence="7">
    <location>
        <begin position="12"/>
        <end position="23"/>
    </location>
</feature>
<dbReference type="Gene3D" id="3.40.1800.20">
    <property type="match status" value="1"/>
</dbReference>
<dbReference type="SMART" id="SM00868">
    <property type="entry name" value="zf-AD"/>
    <property type="match status" value="1"/>
</dbReference>
<evidence type="ECO:0000259" key="8">
    <source>
        <dbReference type="PROSITE" id="PS50157"/>
    </source>
</evidence>
<dbReference type="GO" id="GO:0008270">
    <property type="term" value="F:zinc ion binding"/>
    <property type="evidence" value="ECO:0007669"/>
    <property type="project" value="UniProtKB-UniRule"/>
</dbReference>
<feature type="domain" description="C2H2-type" evidence="8">
    <location>
        <begin position="1303"/>
        <end position="1331"/>
    </location>
</feature>
<feature type="compositionally biased region" description="Basic and acidic residues" evidence="7">
    <location>
        <begin position="328"/>
        <end position="341"/>
    </location>
</feature>
<dbReference type="Proteomes" id="UP000092444">
    <property type="component" value="Unassembled WGS sequence"/>
</dbReference>
<reference evidence="11" key="1">
    <citation type="submission" date="2020-05" db="UniProtKB">
        <authorList>
            <consortium name="EnsemblMetazoa"/>
        </authorList>
    </citation>
    <scope>IDENTIFICATION</scope>
    <source>
        <strain evidence="11">Yale</strain>
    </source>
</reference>
<feature type="region of interest" description="Disordered" evidence="7">
    <location>
        <begin position="1"/>
        <end position="23"/>
    </location>
</feature>
<dbReference type="Pfam" id="PF00096">
    <property type="entry name" value="zf-C2H2"/>
    <property type="match status" value="2"/>
</dbReference>
<protein>
    <submittedName>
        <fullName evidence="11">Uncharacterized protein</fullName>
    </submittedName>
</protein>
<feature type="compositionally biased region" description="Basic residues" evidence="7">
    <location>
        <begin position="137"/>
        <end position="152"/>
    </location>
</feature>
<dbReference type="InterPro" id="IPR032922">
    <property type="entry name" value="SON"/>
</dbReference>
<feature type="compositionally biased region" description="Basic and acidic residues" evidence="7">
    <location>
        <begin position="269"/>
        <end position="286"/>
    </location>
</feature>
<dbReference type="SMART" id="SM00443">
    <property type="entry name" value="G_patch"/>
    <property type="match status" value="1"/>
</dbReference>
<evidence type="ECO:0000256" key="6">
    <source>
        <dbReference type="PROSITE-ProRule" id="PRU01263"/>
    </source>
</evidence>
<dbReference type="PROSITE" id="PS50157">
    <property type="entry name" value="ZINC_FINGER_C2H2_2"/>
    <property type="match status" value="8"/>
</dbReference>
<dbReference type="InterPro" id="IPR013087">
    <property type="entry name" value="Znf_C2H2_type"/>
</dbReference>
<dbReference type="PANTHER" id="PTHR46528">
    <property type="entry name" value="PROTEIN SON"/>
    <property type="match status" value="1"/>
</dbReference>
<feature type="binding site" evidence="6">
    <location>
        <position position="898"/>
    </location>
    <ligand>
        <name>Zn(2+)</name>
        <dbReference type="ChEBI" id="CHEBI:29105"/>
    </ligand>
</feature>
<dbReference type="InterPro" id="IPR012934">
    <property type="entry name" value="Znf_AD"/>
</dbReference>
<feature type="binding site" evidence="6">
    <location>
        <position position="843"/>
    </location>
    <ligand>
        <name>Zn(2+)</name>
        <dbReference type="ChEBI" id="CHEBI:29105"/>
    </ligand>
</feature>
<feature type="compositionally biased region" description="Basic residues" evidence="7">
    <location>
        <begin position="396"/>
        <end position="411"/>
    </location>
</feature>
<feature type="domain" description="C2H2-type" evidence="8">
    <location>
        <begin position="1383"/>
        <end position="1410"/>
    </location>
</feature>
<dbReference type="PROSITE" id="PS00028">
    <property type="entry name" value="ZINC_FINGER_C2H2_1"/>
    <property type="match status" value="9"/>
</dbReference>
<feature type="compositionally biased region" description="Acidic residues" evidence="7">
    <location>
        <begin position="69"/>
        <end position="83"/>
    </location>
</feature>
<dbReference type="GO" id="GO:0048024">
    <property type="term" value="P:regulation of mRNA splicing, via spliceosome"/>
    <property type="evidence" value="ECO:0007669"/>
    <property type="project" value="TreeGrafter"/>
</dbReference>
<feature type="domain" description="ZAD" evidence="10">
    <location>
        <begin position="841"/>
        <end position="922"/>
    </location>
</feature>
<evidence type="ECO:0000256" key="4">
    <source>
        <dbReference type="ARBA" id="ARBA00022833"/>
    </source>
</evidence>
<sequence length="1473" mass="169572">MANEMDPTDQVVKFKEERSDPEIERRIQLLTAASTTAIIKEEPLDSNNGIVKVNKNINDNDRVNNANSDVDESVDDDDDDDVSQDTQTSSEKHQNEDDDKKSVEPVKSSNEILTELFKVFNVAPPDELLDDKNLINKVKKHKKDKKKKHKKNKSADEQSDSESGISKGKRKHKKKKKHKHKHKDGDKVKEKGKGKDKEKGKTKDVHRDSTEKKKSREGDKCKEEDRPKHKEVSKHLPLNKNSKDCKTSSDHKRRRDKSENANNAKKKRSEVFNDFYKDFREKDSQRGKKHSSRGRELKIKKENLERVTSDSSKSEGEISDTTLSDEETYLREREPVRETSSPHHSKNRSHNSFYAGLKRTRSRDRVDDRDRDCARSRDKYRDRGRERSKYSSNSRRYSRRSRSRSRTRSRSRYHDLGIDKKRLLEIARKNAISMFKRGNLPGCDNMTQEVKDKVLLKMRYGGRTVEDLTEFCKKISNGEHLSDLSSDEDSDVDKSGNAKAFHHPFQIKEREPIVMHIRNCKPIVPVVVKTDDQTKAITMQFPVSSGQQHRLTESWILVEAKDKGASLSALSTSNPAANIFKNSMPKNVLGKSLPAEEEQEPAFKSVPPTAATAAESATSADVNVIKTEDALTEPINGVATASVETPRVDFVPDVPIPSSTDTVFTQNEGPPLDVSSIISKRLNAMRRLQENPMDSEALKMMYSSQREMTSWASSKHLPGQFTGSTGANILKPSELNSGPQVWARRDQLTSSKPVTGGVGMQLLQKMGWKPGEGLGRDKNGALQPLLLDVKLDKRGLVAQDDCNGFASRKLNPPKKRPVSGKAQAQLNIQDRHPRRKAKTMETCRTCAKCDFDNESQWMDLFNPQYRQTEIESIRIEFNIWKLKISPNDGLPQKICHDCFNKFLTISSFRLQCSEAQIKLNNIFDKIDNQSIKDVENFDNFTTEQENENNNEGTVKGTAVEAKNTISANVKVSKKTIKNYTTRTAVIKTHNQNSSEIINNNNNNSNSNNNIIIPTIVVNNANNRKSIHCDDTNMMSDNGIIEELHDVVKSVNWNTNESENYPNNVNFNNEKKKSSFSHYNENDLTNDNISITFECKYCYKSRHRPIEMFQTQRDLLTHITVYHNSENPYNCPFCEMGFQDAASRTMHLKDQHCQKMFTCETCGKKYADRFNLRNHIEKYHTEIDYDCTLCQKSFLSRKSLNYHMKWHKPEYQLKCAYCERLFINQRHLKCHEETHTGLRNQEVCSFCGKCFIHLKTLRWHIYRQHDGEKPYKCGNCSEVFASYAKKRLHMLDYHLDNLTVLEKTECMLCHKRYENEIDLKKHMLEDHNEEKCSIKITNNKRVIMNKKQKQFTGLFQCEVCDKRFNMKSALERHQAVHSIEGRPHACPQCPKRFKRSQDMNWHLKTHSEEKPNICDVCGKGFALKYVLTQHRRSHEGHMSKMHDAEDVAATANINFNTNYEKELPLDDLVNFVIT</sequence>
<dbReference type="EMBL" id="CCAG010015406">
    <property type="status" value="NOT_ANNOTATED_CDS"/>
    <property type="molecule type" value="Genomic_DNA"/>
</dbReference>
<feature type="compositionally biased region" description="Basic and acidic residues" evidence="7">
    <location>
        <begin position="293"/>
        <end position="316"/>
    </location>
</feature>
<feature type="compositionally biased region" description="Basic and acidic residues" evidence="7">
    <location>
        <begin position="183"/>
        <end position="234"/>
    </location>
</feature>
<evidence type="ECO:0000313" key="11">
    <source>
        <dbReference type="EnsemblMetazoa" id="GMOY009981-PA"/>
    </source>
</evidence>
<name>A0A1B0G9J4_GLOMM</name>
<evidence type="ECO:0000259" key="10">
    <source>
        <dbReference type="PROSITE" id="PS51915"/>
    </source>
</evidence>
<feature type="region of interest" description="Disordered" evidence="7">
    <location>
        <begin position="122"/>
        <end position="414"/>
    </location>
</feature>
<dbReference type="Pfam" id="PF07776">
    <property type="entry name" value="zf-AD"/>
    <property type="match status" value="1"/>
</dbReference>
<feature type="region of interest" description="Disordered" evidence="7">
    <location>
        <begin position="39"/>
        <end position="107"/>
    </location>
</feature>
<evidence type="ECO:0000256" key="5">
    <source>
        <dbReference type="PROSITE-ProRule" id="PRU00042"/>
    </source>
</evidence>
<keyword evidence="3 5" id="KW-0863">Zinc-finger</keyword>
<dbReference type="FunFam" id="3.30.160.60:FF:000446">
    <property type="entry name" value="Zinc finger protein"/>
    <property type="match status" value="1"/>
</dbReference>
<feature type="binding site" evidence="6">
    <location>
        <position position="846"/>
    </location>
    <ligand>
        <name>Zn(2+)</name>
        <dbReference type="ChEBI" id="CHEBI:29105"/>
    </ligand>
</feature>
<dbReference type="SMART" id="SM00355">
    <property type="entry name" value="ZnF_C2H2"/>
    <property type="match status" value="11"/>
</dbReference>
<dbReference type="PROSITE" id="PS51915">
    <property type="entry name" value="ZAD"/>
    <property type="match status" value="1"/>
</dbReference>
<dbReference type="VEuPathDB" id="VectorBase:GMOY009981"/>
<dbReference type="PROSITE" id="PS50174">
    <property type="entry name" value="G_PATCH"/>
    <property type="match status" value="1"/>
</dbReference>
<dbReference type="Gene3D" id="3.30.160.60">
    <property type="entry name" value="Classic Zinc Finger"/>
    <property type="match status" value="7"/>
</dbReference>
<evidence type="ECO:0000313" key="12">
    <source>
        <dbReference type="Proteomes" id="UP000092444"/>
    </source>
</evidence>
<dbReference type="GO" id="GO:0051726">
    <property type="term" value="P:regulation of cell cycle"/>
    <property type="evidence" value="ECO:0007669"/>
    <property type="project" value="InterPro"/>
</dbReference>
<feature type="domain" description="C2H2-type" evidence="8">
    <location>
        <begin position="1184"/>
        <end position="1211"/>
    </location>
</feature>
<dbReference type="Pfam" id="PF13912">
    <property type="entry name" value="zf-C2H2_6"/>
    <property type="match status" value="3"/>
</dbReference>
<dbReference type="PhylomeDB" id="A0A1B0G9J4"/>